<dbReference type="Proteomes" id="UP000030341">
    <property type="component" value="Chromosome 1"/>
</dbReference>
<dbReference type="STRING" id="1348114.OM33_12015"/>
<accession>A0A0A7EGW6</accession>
<dbReference type="PIRSF" id="PIRSF029037">
    <property type="entry name" value="UCP029037_Zn_ribbon"/>
    <property type="match status" value="1"/>
</dbReference>
<proteinExistence type="predicted"/>
<sequence>MYIVDLTFDCYQDTTLEAAEQAIVRLVNALRFNGQIIGEEFPTTLKDGFFITRVMCPEEDALHPLNHSPFVKFSLDKLNEAGLLQPKVKVIGQDIHSNGSDSCTSPSSYILYTTYLHTCSPLYCGDDFMPVPLYKVPAVANGDFKALLKWQEDWQACDQIQINGATRCEFAAIKELADVDSDLFRRGMDLSKRIRFLTKKPVYYYLYRVGGLSKEQELSRKCPKCNGDWRLAEPWFGLFDFRCDDCELISNISWDFQ</sequence>
<protein>
    <recommendedName>
        <fullName evidence="3">Zn-ribbon-containing protein</fullName>
    </recommendedName>
</protein>
<dbReference type="OrthoDB" id="5589102at2"/>
<evidence type="ECO:0000313" key="1">
    <source>
        <dbReference type="EMBL" id="AIY65788.1"/>
    </source>
</evidence>
<dbReference type="Pfam" id="PF10071">
    <property type="entry name" value="DUF2310"/>
    <property type="match status" value="1"/>
</dbReference>
<dbReference type="HOGENOM" id="CLU_1064102_0_0_6"/>
<dbReference type="AlphaFoldDB" id="A0A0A7EGW6"/>
<dbReference type="KEGG" id="pseo:OM33_12015"/>
<dbReference type="eggNOG" id="COG5595">
    <property type="taxonomic scope" value="Bacteria"/>
</dbReference>
<evidence type="ECO:0000313" key="2">
    <source>
        <dbReference type="Proteomes" id="UP000030341"/>
    </source>
</evidence>
<dbReference type="RefSeq" id="WP_038642026.1">
    <property type="nucleotide sequence ID" value="NZ_CP009888.1"/>
</dbReference>
<gene>
    <name evidence="1" type="ORF">OM33_12015</name>
</gene>
<dbReference type="InterPro" id="IPR016908">
    <property type="entry name" value="UCP029037"/>
</dbReference>
<reference evidence="1 2" key="1">
    <citation type="submission" date="2014-11" db="EMBL/GenBank/DDBJ databases">
        <title>Complete Genome Sequence of Pseudoalteromonas sp. Strain OCN003 Isolated from Kaneohe Bay, Oahu, Hawaii.</title>
        <authorList>
            <person name="Beurmann S."/>
            <person name="Videau P."/>
            <person name="Ushijima B."/>
            <person name="Smith A.M."/>
            <person name="Aeby G.S."/>
            <person name="Callahan S.M."/>
            <person name="Belcaid M."/>
        </authorList>
    </citation>
    <scope>NUCLEOTIDE SEQUENCE [LARGE SCALE GENOMIC DNA]</scope>
    <source>
        <strain evidence="1 2">OCN003</strain>
    </source>
</reference>
<dbReference type="EMBL" id="CP009888">
    <property type="protein sequence ID" value="AIY65788.1"/>
    <property type="molecule type" value="Genomic_DNA"/>
</dbReference>
<keyword evidence="2" id="KW-1185">Reference proteome</keyword>
<name>A0A0A7EGW6_9GAMM</name>
<evidence type="ECO:0008006" key="3">
    <source>
        <dbReference type="Google" id="ProtNLM"/>
    </source>
</evidence>
<organism evidence="1 2">
    <name type="scientific">Pseudoalteromonas piratica</name>
    <dbReference type="NCBI Taxonomy" id="1348114"/>
    <lineage>
        <taxon>Bacteria</taxon>
        <taxon>Pseudomonadati</taxon>
        <taxon>Pseudomonadota</taxon>
        <taxon>Gammaproteobacteria</taxon>
        <taxon>Alteromonadales</taxon>
        <taxon>Pseudoalteromonadaceae</taxon>
        <taxon>Pseudoalteromonas</taxon>
    </lineage>
</organism>